<protein>
    <submittedName>
        <fullName evidence="1">Uncharacterized protein</fullName>
    </submittedName>
</protein>
<dbReference type="RefSeq" id="WP_096330207.1">
    <property type="nucleotide sequence ID" value="NZ_FOMX01000004.1"/>
</dbReference>
<dbReference type="Proteomes" id="UP000199400">
    <property type="component" value="Unassembled WGS sequence"/>
</dbReference>
<evidence type="ECO:0000313" key="2">
    <source>
        <dbReference type="Proteomes" id="UP000199400"/>
    </source>
</evidence>
<gene>
    <name evidence="1" type="ORF">SAMN02745121_01447</name>
</gene>
<reference evidence="2" key="1">
    <citation type="submission" date="2016-10" db="EMBL/GenBank/DDBJ databases">
        <authorList>
            <person name="Varghese N."/>
            <person name="Submissions S."/>
        </authorList>
    </citation>
    <scope>NUCLEOTIDE SEQUENCE [LARGE SCALE GENOMIC DNA]</scope>
    <source>
        <strain evidence="2">ATCC 25963</strain>
    </source>
</reference>
<dbReference type="AlphaFoldDB" id="A0A1I1V5K1"/>
<proteinExistence type="predicted"/>
<sequence>MRREASYARRHGDPVLRYRFDLDTAKLGPQLARNGQAGLQRAERAYGRALVKKLVPEFKRSDARRPERLAALRERVKTGPKIEPKAFRHLGRCERWLLAALAETELLKPFKVGRGKDSYDVV</sequence>
<dbReference type="EMBL" id="FOMX01000004">
    <property type="protein sequence ID" value="SFD76373.1"/>
    <property type="molecule type" value="Genomic_DNA"/>
</dbReference>
<evidence type="ECO:0000313" key="1">
    <source>
        <dbReference type="EMBL" id="SFD76373.1"/>
    </source>
</evidence>
<organism evidence="1 2">
    <name type="scientific">Nannocystis exedens</name>
    <dbReference type="NCBI Taxonomy" id="54"/>
    <lineage>
        <taxon>Bacteria</taxon>
        <taxon>Pseudomonadati</taxon>
        <taxon>Myxococcota</taxon>
        <taxon>Polyangia</taxon>
        <taxon>Nannocystales</taxon>
        <taxon>Nannocystaceae</taxon>
        <taxon>Nannocystis</taxon>
    </lineage>
</organism>
<name>A0A1I1V5K1_9BACT</name>
<accession>A0A1I1V5K1</accession>
<keyword evidence="2" id="KW-1185">Reference proteome</keyword>